<dbReference type="EMBL" id="AP019514">
    <property type="protein sequence ID" value="BBI65026.1"/>
    <property type="molecule type" value="Genomic_DNA"/>
</dbReference>
<reference evidence="2 3" key="1">
    <citation type="journal article" date="2019" name="Microbiol. Resour. Announc.">
        <title>Complete Genome Sequence of Halomonas sulfidaeris Strain Esulfide1 Isolated from a Metal Sulfide Rock at a Depth of 2,200 Meters, Obtained Using Nanopore Sequencing.</title>
        <authorList>
            <person name="Saito M."/>
            <person name="Nishigata A."/>
            <person name="Galipon J."/>
            <person name="Arakawa K."/>
        </authorList>
    </citation>
    <scope>NUCLEOTIDE SEQUENCE [LARGE SCALE GENOMIC DNA]</scope>
    <source>
        <strain evidence="2 3">ATCC BAA-803</strain>
    </source>
</reference>
<name>A0A455UFG3_9GAMM</name>
<feature type="compositionally biased region" description="Basic and acidic residues" evidence="1">
    <location>
        <begin position="67"/>
        <end position="77"/>
    </location>
</feature>
<gene>
    <name evidence="2" type="ORF">HSBAA_63320</name>
</gene>
<dbReference type="KEGG" id="hsr:HSBAA_63320"/>
<evidence type="ECO:0000256" key="1">
    <source>
        <dbReference type="SAM" id="MobiDB-lite"/>
    </source>
</evidence>
<protein>
    <submittedName>
        <fullName evidence="2">Uncharacterized protein</fullName>
    </submittedName>
</protein>
<sequence>MGLCRQLLRRQRRDFYLEVDAIQQWPGKPRLITLDLAGGTLTALAGSPKWPQGKDSSRLPIETELDNGVHDWHGPNE</sequence>
<accession>A0A455UFG3</accession>
<dbReference type="Proteomes" id="UP000320231">
    <property type="component" value="Chromosome"/>
</dbReference>
<organism evidence="2 3">
    <name type="scientific">Vreelandella sulfidaeris</name>
    <dbReference type="NCBI Taxonomy" id="115553"/>
    <lineage>
        <taxon>Bacteria</taxon>
        <taxon>Pseudomonadati</taxon>
        <taxon>Pseudomonadota</taxon>
        <taxon>Gammaproteobacteria</taxon>
        <taxon>Oceanospirillales</taxon>
        <taxon>Halomonadaceae</taxon>
        <taxon>Vreelandella</taxon>
    </lineage>
</organism>
<dbReference type="AlphaFoldDB" id="A0A455UFG3"/>
<evidence type="ECO:0000313" key="2">
    <source>
        <dbReference type="EMBL" id="BBI65026.1"/>
    </source>
</evidence>
<evidence type="ECO:0000313" key="3">
    <source>
        <dbReference type="Proteomes" id="UP000320231"/>
    </source>
</evidence>
<feature type="region of interest" description="Disordered" evidence="1">
    <location>
        <begin position="46"/>
        <end position="77"/>
    </location>
</feature>
<proteinExistence type="predicted"/>